<organism evidence="1 2">
    <name type="scientific">Nostoc edaphicum CCNP1411</name>
    <dbReference type="NCBI Taxonomy" id="1472755"/>
    <lineage>
        <taxon>Bacteria</taxon>
        <taxon>Bacillati</taxon>
        <taxon>Cyanobacteriota</taxon>
        <taxon>Cyanophyceae</taxon>
        <taxon>Nostocales</taxon>
        <taxon>Nostocaceae</taxon>
        <taxon>Nostoc</taxon>
    </lineage>
</organism>
<evidence type="ECO:0008006" key="3">
    <source>
        <dbReference type="Google" id="ProtNLM"/>
    </source>
</evidence>
<protein>
    <recommendedName>
        <fullName evidence="3">Tetratricopeptide repeat protein</fullName>
    </recommendedName>
</protein>
<dbReference type="RefSeq" id="WP_181928903.1">
    <property type="nucleotide sequence ID" value="NZ_CP054698.1"/>
</dbReference>
<reference evidence="2" key="1">
    <citation type="submission" date="2020-06" db="EMBL/GenBank/DDBJ databases">
        <title>Nostoc edaphicum CCNP1411 genome.</title>
        <authorList>
            <person name="Fidor A."/>
            <person name="Grabski M."/>
            <person name="Gawor J."/>
            <person name="Gromadka R."/>
            <person name="Wegrzyn G."/>
            <person name="Mazur-Marzec H."/>
        </authorList>
    </citation>
    <scope>NUCLEOTIDE SEQUENCE [LARGE SCALE GENOMIC DNA]</scope>
    <source>
        <strain evidence="2">CCNP1411</strain>
    </source>
</reference>
<dbReference type="AlphaFoldDB" id="A0A7D7LGB6"/>
<keyword evidence="2" id="KW-1185">Reference proteome</keyword>
<dbReference type="KEGG" id="ned:HUN01_28025"/>
<evidence type="ECO:0000313" key="2">
    <source>
        <dbReference type="Proteomes" id="UP000514713"/>
    </source>
</evidence>
<dbReference type="Proteomes" id="UP000514713">
    <property type="component" value="Chromosome"/>
</dbReference>
<dbReference type="EMBL" id="CP054698">
    <property type="protein sequence ID" value="QMS91254.1"/>
    <property type="molecule type" value="Genomic_DNA"/>
</dbReference>
<evidence type="ECO:0000313" key="1">
    <source>
        <dbReference type="EMBL" id="QMS91254.1"/>
    </source>
</evidence>
<name>A0A7D7LGB6_9NOSO</name>
<gene>
    <name evidence="1" type="ORF">HUN01_28025</name>
</gene>
<sequence>MSKIRLEEIAKQRIESFAKLGKPHLYLAYHAAFPLALTPDLLYRLWVQFQRDIDDQVLGIPWVAVADLLVSSLCNEVGYELYEMDLTVRNLLLSRLQEDKKFGQQRINELSNFLLDYVRPKLESKDPDIKDFALTQQWTALAYTQPNKVAHELALEFENLNHKDTAGLVRIASLTEIFTEPLADFQPLLIYAGVMGKFARGNFEAAKDELRKVGKEGDVIQVAGVSLPIPEQIKPNQKKQTLIRRLFLKIPLARVASAARMIVTTLLSVGVGFGVYKWSTPCLADENKVLGVLCVLDPSIINQRISSGERTLFPDIKNSDRDRGIDSFKKRNYTEAAKHFEEAVKNNRNDPEVLIYQNNALTRQKGNPLTLAVV</sequence>
<accession>A0A7D7LGB6</accession>
<proteinExistence type="predicted"/>